<organism evidence="3 4">
    <name type="scientific">Runella aurantiaca</name>
    <dbReference type="NCBI Taxonomy" id="2282308"/>
    <lineage>
        <taxon>Bacteria</taxon>
        <taxon>Pseudomonadati</taxon>
        <taxon>Bacteroidota</taxon>
        <taxon>Cytophagia</taxon>
        <taxon>Cytophagales</taxon>
        <taxon>Spirosomataceae</taxon>
        <taxon>Runella</taxon>
    </lineage>
</organism>
<gene>
    <name evidence="3" type="ORF">DVG78_17920</name>
</gene>
<dbReference type="RefSeq" id="WP_114462486.1">
    <property type="nucleotide sequence ID" value="NZ_QPIW01000015.1"/>
</dbReference>
<accession>A0A369I4X8</accession>
<dbReference type="PANTHER" id="PTHR43566:SF1">
    <property type="entry name" value="AAA+ ATPASE DOMAIN-CONTAINING PROTEIN"/>
    <property type="match status" value="1"/>
</dbReference>
<dbReference type="Proteomes" id="UP000253141">
    <property type="component" value="Unassembled WGS sequence"/>
</dbReference>
<reference evidence="3 4" key="1">
    <citation type="submission" date="2018-07" db="EMBL/GenBank/DDBJ databases">
        <title>Genome analysis of Runella aurantiaca.</title>
        <authorList>
            <person name="Yang X."/>
        </authorList>
    </citation>
    <scope>NUCLEOTIDE SEQUENCE [LARGE SCALE GENOMIC DNA]</scope>
    <source>
        <strain evidence="3 4">YX9</strain>
    </source>
</reference>
<evidence type="ECO:0000313" key="3">
    <source>
        <dbReference type="EMBL" id="RDB04638.1"/>
    </source>
</evidence>
<dbReference type="GO" id="GO:0005524">
    <property type="term" value="F:ATP binding"/>
    <property type="evidence" value="ECO:0007669"/>
    <property type="project" value="UniProtKB-KW"/>
</dbReference>
<evidence type="ECO:0000259" key="2">
    <source>
        <dbReference type="Pfam" id="PF13635"/>
    </source>
</evidence>
<evidence type="ECO:0000313" key="4">
    <source>
        <dbReference type="Proteomes" id="UP000253141"/>
    </source>
</evidence>
<keyword evidence="3" id="KW-0067">ATP-binding</keyword>
<dbReference type="OrthoDB" id="9778168at2"/>
<comment type="caution">
    <text evidence="3">The sequence shown here is derived from an EMBL/GenBank/DDBJ whole genome shotgun (WGS) entry which is preliminary data.</text>
</comment>
<dbReference type="InterPro" id="IPR025420">
    <property type="entry name" value="DUF4143"/>
</dbReference>
<feature type="domain" description="DUF4143" evidence="2">
    <location>
        <begin position="188"/>
        <end position="343"/>
    </location>
</feature>
<dbReference type="Pfam" id="PF13173">
    <property type="entry name" value="AAA_14"/>
    <property type="match status" value="1"/>
</dbReference>
<dbReference type="EMBL" id="QPIW01000015">
    <property type="protein sequence ID" value="RDB04638.1"/>
    <property type="molecule type" value="Genomic_DNA"/>
</dbReference>
<dbReference type="InterPro" id="IPR027417">
    <property type="entry name" value="P-loop_NTPase"/>
</dbReference>
<proteinExistence type="predicted"/>
<keyword evidence="4" id="KW-1185">Reference proteome</keyword>
<dbReference type="Gene3D" id="3.40.50.300">
    <property type="entry name" value="P-loop containing nucleotide triphosphate hydrolases"/>
    <property type="match status" value="1"/>
</dbReference>
<dbReference type="SUPFAM" id="SSF52540">
    <property type="entry name" value="P-loop containing nucleoside triphosphate hydrolases"/>
    <property type="match status" value="1"/>
</dbReference>
<name>A0A369I4X8_9BACT</name>
<dbReference type="AlphaFoldDB" id="A0A369I4X8"/>
<feature type="domain" description="AAA" evidence="1">
    <location>
        <begin position="19"/>
        <end position="140"/>
    </location>
</feature>
<dbReference type="InterPro" id="IPR041682">
    <property type="entry name" value="AAA_14"/>
</dbReference>
<evidence type="ECO:0000259" key="1">
    <source>
        <dbReference type="Pfam" id="PF13173"/>
    </source>
</evidence>
<dbReference type="PANTHER" id="PTHR43566">
    <property type="entry name" value="CONSERVED PROTEIN"/>
    <property type="match status" value="1"/>
</dbReference>
<protein>
    <submittedName>
        <fullName evidence="3">ATP-binding protein</fullName>
    </submittedName>
</protein>
<dbReference type="Pfam" id="PF13635">
    <property type="entry name" value="DUF4143"/>
    <property type="match status" value="1"/>
</dbReference>
<sequence>MIIQRYLLTTIKNSLKPGKVNVLIGARRTGKTFLLKQLMQELAIPHLWLNGEDINTQKVLAERSAANYRRLTSGVELLVIDEAQVLPEIGKVLKLMVDEIPTLKIIASGSSAFDLNAQIGEPLVGRAYWHELFPIAQTELKHHENLFQTIENLEERLIYGSYPELFQLETIVEKERYVNSLINSFLLKDILSFEGIRNAGKVRDLLQLIAFQLGKEVSYDELGRQLSMSKNTVEKYLDLLEKTFILKKVRGFSRNLRKEISKNSRWYFWDNGVRNALITDFKPLSLRQDVGELWENYLITERLKRLSYGEENKEYYFWRTYDQQEIDWIEVRNGEIEAYEFKWQKNTSKIPEAFAKGYPEAKFQVISKANYLDFIE</sequence>
<keyword evidence="3" id="KW-0547">Nucleotide-binding</keyword>